<gene>
    <name evidence="2" type="ORF">FNE76_00205</name>
</gene>
<dbReference type="EMBL" id="VKGC01000001">
    <property type="protein sequence ID" value="TSA86934.1"/>
    <property type="molecule type" value="Genomic_DNA"/>
</dbReference>
<dbReference type="GO" id="GO:0016791">
    <property type="term" value="F:phosphatase activity"/>
    <property type="evidence" value="ECO:0007669"/>
    <property type="project" value="InterPro"/>
</dbReference>
<reference evidence="2 3" key="3">
    <citation type="submission" date="2019-07" db="EMBL/GenBank/DDBJ databases">
        <authorList>
            <person name="Papic B."/>
        </authorList>
    </citation>
    <scope>NUCLEOTIDE SEQUENCE [LARGE SCALE GENOMIC DNA]</scope>
    <source>
        <strain evidence="2 3">L8b</strain>
    </source>
</reference>
<comment type="caution">
    <text evidence="2">The sequence shown here is derived from an EMBL/GenBank/DDBJ whole genome shotgun (WGS) entry which is preliminary data.</text>
</comment>
<evidence type="ECO:0000313" key="2">
    <source>
        <dbReference type="EMBL" id="TSA86934.1"/>
    </source>
</evidence>
<dbReference type="NCBIfam" id="NF041271">
    <property type="entry name" value="Phos_CheZ"/>
    <property type="match status" value="1"/>
</dbReference>
<dbReference type="OrthoDB" id="5347695at2"/>
<reference evidence="2 3" key="2">
    <citation type="submission" date="2019-07" db="EMBL/GenBank/DDBJ databases">
        <title>Helicobacter labacensis sp. nov., Helicobacter mehlei sp. nov. and Helicobacter vulpis sp. nov., isolated from gastric mucosa of red fox (Vulpis vulpis).</title>
        <authorList>
            <person name="Kusar D."/>
            <person name="Gruntar I."/>
            <person name="Pate M."/>
            <person name="Zajc U."/>
            <person name="Ocepek M."/>
        </authorList>
    </citation>
    <scope>NUCLEOTIDE SEQUENCE [LARGE SCALE GENOMIC DNA]</scope>
    <source>
        <strain evidence="2 3">L8b</strain>
    </source>
</reference>
<organism evidence="2 3">
    <name type="scientific">Helicobacter mehlei</name>
    <dbReference type="NCBI Taxonomy" id="2316080"/>
    <lineage>
        <taxon>Bacteria</taxon>
        <taxon>Pseudomonadati</taxon>
        <taxon>Campylobacterota</taxon>
        <taxon>Epsilonproteobacteria</taxon>
        <taxon>Campylobacterales</taxon>
        <taxon>Helicobacteraceae</taxon>
        <taxon>Helicobacter</taxon>
    </lineage>
</organism>
<feature type="region of interest" description="Disordered" evidence="1">
    <location>
        <begin position="1"/>
        <end position="43"/>
    </location>
</feature>
<protein>
    <submittedName>
        <fullName evidence="2">Chemotaxis protein</fullName>
    </submittedName>
</protein>
<dbReference type="Gene3D" id="1.10.287.500">
    <property type="entry name" value="Helix hairpin bin"/>
    <property type="match status" value="1"/>
</dbReference>
<proteinExistence type="predicted"/>
<evidence type="ECO:0000256" key="1">
    <source>
        <dbReference type="SAM" id="MobiDB-lite"/>
    </source>
</evidence>
<dbReference type="SUPFAM" id="SSF75708">
    <property type="entry name" value="Chemotaxis phosphatase CheZ"/>
    <property type="match status" value="1"/>
</dbReference>
<name>A0A553V3H5_9HELI</name>
<sequence length="244" mass="27239">MTQEELDALMSGGGLEAIEPLDKEAEGDQGMNGAPKEGTNAEKYSHYMKVDKKLAEKYGKVDSEEWPPPPPTEEHKVVHQLDDVTRDSEVKATQIFDQLDYINMSSEGIIKTLKAIKTPMQKHLEIFETLSEAFPLIQTFQTSLAQTQEILAGIDAIKEMAEGCVDSSMQAMDIMQFQDIHRQKIERVINVMRALTQYMNSLFEGNIEDSKRVSSASYIIGDDDENAASESDIEALIAAFGKKQ</sequence>
<dbReference type="AlphaFoldDB" id="A0A553V3H5"/>
<dbReference type="RefSeq" id="WP_120948179.1">
    <property type="nucleotide sequence ID" value="NZ_QXQP01000010.1"/>
</dbReference>
<accession>A0A553V3H5</accession>
<dbReference type="InterPro" id="IPR047802">
    <property type="entry name" value="CheZ_Pase"/>
</dbReference>
<evidence type="ECO:0000313" key="3">
    <source>
        <dbReference type="Proteomes" id="UP000319322"/>
    </source>
</evidence>
<keyword evidence="3" id="KW-1185">Reference proteome</keyword>
<dbReference type="Proteomes" id="UP000319322">
    <property type="component" value="Unassembled WGS sequence"/>
</dbReference>
<reference evidence="3" key="1">
    <citation type="submission" date="2019-07" db="EMBL/GenBank/DDBJ databases">
        <title>Helicobacter labacensis sp. nov., Helicobacter mehlei sp. nov. and Helicobacter vulpis sp. nov., isolated from gastric mucosa of red fox (Vulpis vulpis).</title>
        <authorList>
            <person name="Papic B."/>
        </authorList>
    </citation>
    <scope>NUCLEOTIDE SEQUENCE [LARGE SCALE GENOMIC DNA]</scope>
    <source>
        <strain evidence="3">L8b</strain>
    </source>
</reference>